<organism evidence="1 2">
    <name type="scientific">Candidatus Nanoclepta minutus</name>
    <dbReference type="NCBI Taxonomy" id="1940235"/>
    <lineage>
        <taxon>Archaea</taxon>
        <taxon>Nanobdellota</taxon>
        <taxon>Candidatus Nanoclepta</taxon>
    </lineage>
</organism>
<accession>A0A397WRB3</accession>
<evidence type="ECO:0000313" key="2">
    <source>
        <dbReference type="Proteomes" id="UP000266622"/>
    </source>
</evidence>
<dbReference type="AlphaFoldDB" id="A0A397WRB3"/>
<reference evidence="1 2" key="1">
    <citation type="journal article" date="2018" name="Syst. Appl. Microbiol.">
        <title>A new symbiotic nanoarchaeote (Candidatus Nanoclepta minutus) and its host (Zestosphaera tikiterensis gen. nov., sp. nov.) from a New Zealand hot spring.</title>
        <authorList>
            <person name="St John E."/>
            <person name="Liu Y."/>
            <person name="Podar M."/>
            <person name="Stott M.B."/>
            <person name="Meneghin J."/>
            <person name="Chen Z."/>
            <person name="Lagutin K."/>
            <person name="Mitchell K."/>
            <person name="Reysenbach A.L."/>
        </authorList>
    </citation>
    <scope>NUCLEOTIDE SEQUENCE [LARGE SCALE GENOMIC DNA]</scope>
    <source>
        <strain evidence="1">NZ3</strain>
    </source>
</reference>
<proteinExistence type="predicted"/>
<sequence length="66" mass="7744">MKVELLFDDKDFIESVRFLEDKESIRIMENCILIEKTETSKIRASVNLIMRLAKINEDLGRTLSKL</sequence>
<comment type="caution">
    <text evidence="1">The sequence shown here is derived from an EMBL/GenBank/DDBJ whole genome shotgun (WGS) entry which is preliminary data.</text>
</comment>
<name>A0A397WRB3_9ARCH</name>
<dbReference type="EMBL" id="MWMI01000004">
    <property type="protein sequence ID" value="RIB35206.1"/>
    <property type="molecule type" value="Genomic_DNA"/>
</dbReference>
<gene>
    <name evidence="1" type="ORF">BXU00_02660</name>
</gene>
<protein>
    <submittedName>
        <fullName evidence="1">Uncharacterized protein</fullName>
    </submittedName>
</protein>
<dbReference type="Proteomes" id="UP000266622">
    <property type="component" value="Unassembled WGS sequence"/>
</dbReference>
<evidence type="ECO:0000313" key="1">
    <source>
        <dbReference type="EMBL" id="RIB35206.1"/>
    </source>
</evidence>